<dbReference type="AlphaFoldDB" id="A0A0F9IM23"/>
<sequence>MSIKQKPYISKDSDGWHILNSSGHIIKTYSDPRVAQMYLDDHWNALSA</sequence>
<organism evidence="1">
    <name type="scientific">marine sediment metagenome</name>
    <dbReference type="NCBI Taxonomy" id="412755"/>
    <lineage>
        <taxon>unclassified sequences</taxon>
        <taxon>metagenomes</taxon>
        <taxon>ecological metagenomes</taxon>
    </lineage>
</organism>
<name>A0A0F9IM23_9ZZZZ</name>
<dbReference type="EMBL" id="LAZR01012087">
    <property type="protein sequence ID" value="KKM43784.1"/>
    <property type="molecule type" value="Genomic_DNA"/>
</dbReference>
<gene>
    <name evidence="1" type="ORF">LCGC14_1562470</name>
</gene>
<accession>A0A0F9IM23</accession>
<evidence type="ECO:0000313" key="1">
    <source>
        <dbReference type="EMBL" id="KKM43784.1"/>
    </source>
</evidence>
<proteinExistence type="predicted"/>
<comment type="caution">
    <text evidence="1">The sequence shown here is derived from an EMBL/GenBank/DDBJ whole genome shotgun (WGS) entry which is preliminary data.</text>
</comment>
<protein>
    <submittedName>
        <fullName evidence="1">Uncharacterized protein</fullName>
    </submittedName>
</protein>
<reference evidence="1" key="1">
    <citation type="journal article" date="2015" name="Nature">
        <title>Complex archaea that bridge the gap between prokaryotes and eukaryotes.</title>
        <authorList>
            <person name="Spang A."/>
            <person name="Saw J.H."/>
            <person name="Jorgensen S.L."/>
            <person name="Zaremba-Niedzwiedzka K."/>
            <person name="Martijn J."/>
            <person name="Lind A.E."/>
            <person name="van Eijk R."/>
            <person name="Schleper C."/>
            <person name="Guy L."/>
            <person name="Ettema T.J."/>
        </authorList>
    </citation>
    <scope>NUCLEOTIDE SEQUENCE</scope>
</reference>